<feature type="region of interest" description="Disordered" evidence="1">
    <location>
        <begin position="1"/>
        <end position="26"/>
    </location>
</feature>
<dbReference type="Proteomes" id="UP000077202">
    <property type="component" value="Unassembled WGS sequence"/>
</dbReference>
<evidence type="ECO:0000313" key="2">
    <source>
        <dbReference type="EMBL" id="OAE25825.1"/>
    </source>
</evidence>
<evidence type="ECO:0000256" key="1">
    <source>
        <dbReference type="SAM" id="MobiDB-lite"/>
    </source>
</evidence>
<gene>
    <name evidence="2" type="ORF">AXG93_2145s1240</name>
</gene>
<keyword evidence="3" id="KW-1185">Reference proteome</keyword>
<protein>
    <submittedName>
        <fullName evidence="2">Uncharacterized protein</fullName>
    </submittedName>
</protein>
<organism evidence="2 3">
    <name type="scientific">Marchantia polymorpha subsp. ruderalis</name>
    <dbReference type="NCBI Taxonomy" id="1480154"/>
    <lineage>
        <taxon>Eukaryota</taxon>
        <taxon>Viridiplantae</taxon>
        <taxon>Streptophyta</taxon>
        <taxon>Embryophyta</taxon>
        <taxon>Marchantiophyta</taxon>
        <taxon>Marchantiopsida</taxon>
        <taxon>Marchantiidae</taxon>
        <taxon>Marchantiales</taxon>
        <taxon>Marchantiaceae</taxon>
        <taxon>Marchantia</taxon>
    </lineage>
</organism>
<name>A0A176W048_MARPO</name>
<proteinExistence type="predicted"/>
<dbReference type="AlphaFoldDB" id="A0A176W048"/>
<dbReference type="EMBL" id="LVLJ01002289">
    <property type="protein sequence ID" value="OAE25825.1"/>
    <property type="molecule type" value="Genomic_DNA"/>
</dbReference>
<comment type="caution">
    <text evidence="2">The sequence shown here is derived from an EMBL/GenBank/DDBJ whole genome shotgun (WGS) entry which is preliminary data.</text>
</comment>
<evidence type="ECO:0000313" key="3">
    <source>
        <dbReference type="Proteomes" id="UP000077202"/>
    </source>
</evidence>
<sequence length="91" mass="9989">MEYKGQLEEVGRLEPEGRGGRRQTEKEEVCQAVASSKKRALQQQQQQMLEGMVNLAGWLAGWLASTDIPLPPFPPPALSSQLSAEPELTQG</sequence>
<reference evidence="2" key="1">
    <citation type="submission" date="2016-03" db="EMBL/GenBank/DDBJ databases">
        <title>Mechanisms controlling the formation of the plant cell surface in tip-growing cells are functionally conserved among land plants.</title>
        <authorList>
            <person name="Honkanen S."/>
            <person name="Jones V.A."/>
            <person name="Morieri G."/>
            <person name="Champion C."/>
            <person name="Hetherington A.J."/>
            <person name="Kelly S."/>
            <person name="Saint-Marcoux D."/>
            <person name="Proust H."/>
            <person name="Prescott H."/>
            <person name="Dolan L."/>
        </authorList>
    </citation>
    <scope>NUCLEOTIDE SEQUENCE [LARGE SCALE GENOMIC DNA]</scope>
    <source>
        <tissue evidence="2">Whole gametophyte</tissue>
    </source>
</reference>
<accession>A0A176W048</accession>